<reference evidence="2 3" key="1">
    <citation type="journal article" date="2020" name="BMC Genomics">
        <title>Intraspecific diversification of the crop wild relative Brassica cretica Lam. using demographic model selection.</title>
        <authorList>
            <person name="Kioukis A."/>
            <person name="Michalopoulou V.A."/>
            <person name="Briers L."/>
            <person name="Pirintsos S."/>
            <person name="Studholme D.J."/>
            <person name="Pavlidis P."/>
            <person name="Sarris P.F."/>
        </authorList>
    </citation>
    <scope>NUCLEOTIDE SEQUENCE [LARGE SCALE GENOMIC DNA]</scope>
    <source>
        <strain evidence="3">cv. PFS-1207/04</strain>
    </source>
</reference>
<proteinExistence type="predicted"/>
<keyword evidence="3" id="KW-1185">Reference proteome</keyword>
<comment type="caution">
    <text evidence="2">The sequence shown here is derived from an EMBL/GenBank/DDBJ whole genome shotgun (WGS) entry which is preliminary data.</text>
</comment>
<dbReference type="EMBL" id="QGKV02000649">
    <property type="protein sequence ID" value="KAF3580488.1"/>
    <property type="molecule type" value="Genomic_DNA"/>
</dbReference>
<protein>
    <submittedName>
        <fullName evidence="2">Uncharacterized protein</fullName>
    </submittedName>
</protein>
<dbReference type="Proteomes" id="UP000266723">
    <property type="component" value="Unassembled WGS sequence"/>
</dbReference>
<feature type="compositionally biased region" description="Basic and acidic residues" evidence="1">
    <location>
        <begin position="244"/>
        <end position="254"/>
    </location>
</feature>
<evidence type="ECO:0000313" key="3">
    <source>
        <dbReference type="Proteomes" id="UP000266723"/>
    </source>
</evidence>
<organism evidence="2 3">
    <name type="scientific">Brassica cretica</name>
    <name type="common">Mustard</name>
    <dbReference type="NCBI Taxonomy" id="69181"/>
    <lineage>
        <taxon>Eukaryota</taxon>
        <taxon>Viridiplantae</taxon>
        <taxon>Streptophyta</taxon>
        <taxon>Embryophyta</taxon>
        <taxon>Tracheophyta</taxon>
        <taxon>Spermatophyta</taxon>
        <taxon>Magnoliopsida</taxon>
        <taxon>eudicotyledons</taxon>
        <taxon>Gunneridae</taxon>
        <taxon>Pentapetalae</taxon>
        <taxon>rosids</taxon>
        <taxon>malvids</taxon>
        <taxon>Brassicales</taxon>
        <taxon>Brassicaceae</taxon>
        <taxon>Brassiceae</taxon>
        <taxon>Brassica</taxon>
    </lineage>
</organism>
<name>A0ABQ7DR51_BRACR</name>
<feature type="region of interest" description="Disordered" evidence="1">
    <location>
        <begin position="204"/>
        <end position="255"/>
    </location>
</feature>
<evidence type="ECO:0000256" key="1">
    <source>
        <dbReference type="SAM" id="MobiDB-lite"/>
    </source>
</evidence>
<sequence length="300" mass="33709">MMDEMCMVMYGAWVCGSDGKWEFVVDKTNMVRMIPIHEAMTIQDLEVLLTSDDALRYFFSHMKVSGTLNLFATFDNVWYATAAADCDGFETPRFSTKQRETGAKRKVVDLSSVGSKTNFINLDDFQLVEEVEKFEERLRSESNRTGGGDCSGWSDCIDSDYSGPEEIDEMDVRSRGYDVEFWEPLIAGDKGGINAVEVVFNDKEANEESSGGGSNAKGENPMDDFAWMGRISLGGRNTRGQEPGGRERSNRKLDDVDDKEFVIPPLYDDTIYEAAETSGGGLIWTAKLKNFWVKKRKAKR</sequence>
<accession>A0ABQ7DR51</accession>
<evidence type="ECO:0000313" key="2">
    <source>
        <dbReference type="EMBL" id="KAF3580488.1"/>
    </source>
</evidence>
<gene>
    <name evidence="2" type="ORF">DY000_02028490</name>
</gene>